<sequence length="186" mass="20954">MLAFAKEAGMGKTDECAIALPNVAIAAFELLLRFLYFGVREESFSASSEDWVALLSIATSFQFQEVRERALAELESLHLDAVQRIVLAREYDIARWLAPAYIDVCVRERSVVPDEAQRLGATVTAHIAEVREKVLLGMLIEAQKPPFTDSFGKWKLKTPTRDLHHVEQLVDEVLWPDSFPVPRKAS</sequence>
<name>A0A2R6QIR6_9APHY</name>
<reference evidence="1 2" key="1">
    <citation type="submission" date="2018-02" db="EMBL/GenBank/DDBJ databases">
        <title>Genome sequence of the basidiomycete white-rot fungus Phlebia centrifuga.</title>
        <authorList>
            <person name="Granchi Z."/>
            <person name="Peng M."/>
            <person name="de Vries R.P."/>
            <person name="Hilden K."/>
            <person name="Makela M.R."/>
            <person name="Grigoriev I."/>
            <person name="Riley R."/>
        </authorList>
    </citation>
    <scope>NUCLEOTIDE SEQUENCE [LARGE SCALE GENOMIC DNA]</scope>
    <source>
        <strain evidence="1 2">FBCC195</strain>
    </source>
</reference>
<evidence type="ECO:0000313" key="1">
    <source>
        <dbReference type="EMBL" id="PSS08871.1"/>
    </source>
</evidence>
<protein>
    <submittedName>
        <fullName evidence="1">Uncharacterized protein</fullName>
    </submittedName>
</protein>
<dbReference type="STRING" id="98765.A0A2R6QIR6"/>
<keyword evidence="2" id="KW-1185">Reference proteome</keyword>
<accession>A0A2R6QIR6</accession>
<organism evidence="1 2">
    <name type="scientific">Hermanssonia centrifuga</name>
    <dbReference type="NCBI Taxonomy" id="98765"/>
    <lineage>
        <taxon>Eukaryota</taxon>
        <taxon>Fungi</taxon>
        <taxon>Dikarya</taxon>
        <taxon>Basidiomycota</taxon>
        <taxon>Agaricomycotina</taxon>
        <taxon>Agaricomycetes</taxon>
        <taxon>Polyporales</taxon>
        <taxon>Meruliaceae</taxon>
        <taxon>Hermanssonia</taxon>
    </lineage>
</organism>
<dbReference type="Gene3D" id="3.30.710.10">
    <property type="entry name" value="Potassium Channel Kv1.1, Chain A"/>
    <property type="match status" value="1"/>
</dbReference>
<dbReference type="AlphaFoldDB" id="A0A2R6QIR6"/>
<gene>
    <name evidence="1" type="ORF">PHLCEN_2v3438</name>
</gene>
<dbReference type="Proteomes" id="UP000186601">
    <property type="component" value="Unassembled WGS sequence"/>
</dbReference>
<dbReference type="EMBL" id="MLYV02000340">
    <property type="protein sequence ID" value="PSS08871.1"/>
    <property type="molecule type" value="Genomic_DNA"/>
</dbReference>
<evidence type="ECO:0000313" key="2">
    <source>
        <dbReference type="Proteomes" id="UP000186601"/>
    </source>
</evidence>
<proteinExistence type="predicted"/>
<dbReference type="OrthoDB" id="2593747at2759"/>
<comment type="caution">
    <text evidence="1">The sequence shown here is derived from an EMBL/GenBank/DDBJ whole genome shotgun (WGS) entry which is preliminary data.</text>
</comment>
<dbReference type="InterPro" id="IPR011333">
    <property type="entry name" value="SKP1/BTB/POZ_sf"/>
</dbReference>